<feature type="compositionally biased region" description="Low complexity" evidence="3">
    <location>
        <begin position="195"/>
        <end position="206"/>
    </location>
</feature>
<accession>A0A670K7M4</accession>
<dbReference type="PANTHER" id="PTHR16435:SF5">
    <property type="entry name" value="SPERMATOGENESIS ASSOCIATED 6-LIKE PROTEIN"/>
    <property type="match status" value="1"/>
</dbReference>
<name>A0A670K7M4_PODMU</name>
<sequence>MPLKVVVELQIHAVSCPGVYLTDKNDVYLHVCILGQCKETESLRPIFPLLFHEKMWFEKVFEKATDPVAVVELLERNVTKFRLVEVVPSGKGELAFYEANTRGFLFPEPKLTPAYPGVDRELLMKTRPSFPGIAPKLEFSTRTTITELPLLSRRWYRGRNKSRLRRAVSASPRRRSISPARCKTTKNKGCRRFSRSFPSRSPSPTRRLQEFCRESRQQTPSLSLRSVKFTSESDPRPPFVVRHVDSSKMFSEPYWISSQNTSSSRNSHKLQLKRALSYDSWKSACPAAKVTRELDMQYSLDPGSSSLETREPIDFDYSLSLCHKPSSDSSKRYRSPSPCARWASPQHRIYSSPNSSWEEINERVKNLLTSDEAIQRLSFGATDSEIDDVLERRSISLRSSPLCDSTEQRYCL</sequence>
<evidence type="ECO:0000313" key="6">
    <source>
        <dbReference type="Proteomes" id="UP000472272"/>
    </source>
</evidence>
<dbReference type="GeneTree" id="ENSGT00530000063821"/>
<dbReference type="Pfam" id="PF14909">
    <property type="entry name" value="SPATA6"/>
    <property type="match status" value="1"/>
</dbReference>
<dbReference type="InterPro" id="IPR042769">
    <property type="entry name" value="SPATA6_fam"/>
</dbReference>
<reference evidence="5" key="2">
    <citation type="submission" date="2025-08" db="UniProtKB">
        <authorList>
            <consortium name="Ensembl"/>
        </authorList>
    </citation>
    <scope>IDENTIFICATION</scope>
</reference>
<dbReference type="GO" id="GO:0007283">
    <property type="term" value="P:spermatogenesis"/>
    <property type="evidence" value="ECO:0007669"/>
    <property type="project" value="InterPro"/>
</dbReference>
<evidence type="ECO:0000313" key="5">
    <source>
        <dbReference type="Ensembl" id="ENSPMRP00000032786.1"/>
    </source>
</evidence>
<organism evidence="5 6">
    <name type="scientific">Podarcis muralis</name>
    <name type="common">Wall lizard</name>
    <name type="synonym">Lacerta muralis</name>
    <dbReference type="NCBI Taxonomy" id="64176"/>
    <lineage>
        <taxon>Eukaryota</taxon>
        <taxon>Metazoa</taxon>
        <taxon>Chordata</taxon>
        <taxon>Craniata</taxon>
        <taxon>Vertebrata</taxon>
        <taxon>Euteleostomi</taxon>
        <taxon>Lepidosauria</taxon>
        <taxon>Squamata</taxon>
        <taxon>Bifurcata</taxon>
        <taxon>Unidentata</taxon>
        <taxon>Episquamata</taxon>
        <taxon>Laterata</taxon>
        <taxon>Lacertibaenia</taxon>
        <taxon>Lacertidae</taxon>
        <taxon>Podarcis</taxon>
    </lineage>
</organism>
<evidence type="ECO:0000259" key="4">
    <source>
        <dbReference type="Pfam" id="PF14909"/>
    </source>
</evidence>
<dbReference type="Ensembl" id="ENSPMRT00000034765.1">
    <property type="protein sequence ID" value="ENSPMRP00000032786.1"/>
    <property type="gene ID" value="ENSPMRG00000021247.1"/>
</dbReference>
<evidence type="ECO:0000256" key="1">
    <source>
        <dbReference type="ARBA" id="ARBA00006215"/>
    </source>
</evidence>
<dbReference type="InterPro" id="IPR032732">
    <property type="entry name" value="SPATA6_N"/>
</dbReference>
<gene>
    <name evidence="5" type="primary">SPATA6L</name>
</gene>
<evidence type="ECO:0000256" key="2">
    <source>
        <dbReference type="ARBA" id="ARBA00022553"/>
    </source>
</evidence>
<comment type="similarity">
    <text evidence="1">Belongs to the SPATA6 family.</text>
</comment>
<dbReference type="PANTHER" id="PTHR16435">
    <property type="entry name" value="SPERMATOGENESIS-ASSOCIATED PROTEIN 6 SPATA6"/>
    <property type="match status" value="1"/>
</dbReference>
<dbReference type="OMA" id="ADFHWET"/>
<dbReference type="Proteomes" id="UP000472272">
    <property type="component" value="Chromosome 17"/>
</dbReference>
<proteinExistence type="inferred from homology"/>
<dbReference type="GO" id="GO:0120212">
    <property type="term" value="C:sperm head-tail coupling apparatus"/>
    <property type="evidence" value="ECO:0007669"/>
    <property type="project" value="InterPro"/>
</dbReference>
<feature type="domain" description="Spermatogenesis-associated protein 6 N-terminal" evidence="4">
    <location>
        <begin position="7"/>
        <end position="145"/>
    </location>
</feature>
<feature type="compositionally biased region" description="Basic residues" evidence="3">
    <location>
        <begin position="163"/>
        <end position="176"/>
    </location>
</feature>
<feature type="compositionally biased region" description="Basic residues" evidence="3">
    <location>
        <begin position="183"/>
        <end position="194"/>
    </location>
</feature>
<feature type="region of interest" description="Disordered" evidence="3">
    <location>
        <begin position="163"/>
        <end position="219"/>
    </location>
</feature>
<dbReference type="GeneID" id="114587539"/>
<dbReference type="KEGG" id="pmua:114587539"/>
<dbReference type="CTD" id="55064"/>
<evidence type="ECO:0000256" key="3">
    <source>
        <dbReference type="SAM" id="MobiDB-lite"/>
    </source>
</evidence>
<keyword evidence="6" id="KW-1185">Reference proteome</keyword>
<dbReference type="GO" id="GO:0032027">
    <property type="term" value="F:myosin light chain binding"/>
    <property type="evidence" value="ECO:0007669"/>
    <property type="project" value="InterPro"/>
</dbReference>
<reference evidence="5 6" key="1">
    <citation type="journal article" date="2019" name="Proc. Natl. Acad. Sci. U.S.A.">
        <title>Regulatory changes in pterin and carotenoid genes underlie balanced color polymorphisms in the wall lizard.</title>
        <authorList>
            <person name="Andrade P."/>
            <person name="Pinho C."/>
            <person name="Perez I de Lanuza G."/>
            <person name="Afonso S."/>
            <person name="Brejcha J."/>
            <person name="Rubin C.J."/>
            <person name="Wallerman O."/>
            <person name="Pereira P."/>
            <person name="Sabatino S.J."/>
            <person name="Bellati A."/>
            <person name="Pellitteri-Rosa D."/>
            <person name="Bosakova Z."/>
            <person name="Bunikis I."/>
            <person name="Carretero M.A."/>
            <person name="Feiner N."/>
            <person name="Marsik P."/>
            <person name="Pauperio F."/>
            <person name="Salvi D."/>
            <person name="Soler L."/>
            <person name="While G.M."/>
            <person name="Uller T."/>
            <person name="Font E."/>
            <person name="Andersson L."/>
            <person name="Carneiro M."/>
        </authorList>
    </citation>
    <scope>NUCLEOTIDE SEQUENCE</scope>
</reference>
<protein>
    <submittedName>
        <fullName evidence="5">Spermatosis associated 6 like</fullName>
    </submittedName>
</protein>
<keyword evidence="2" id="KW-0597">Phosphoprotein</keyword>
<reference evidence="5" key="3">
    <citation type="submission" date="2025-09" db="UniProtKB">
        <authorList>
            <consortium name="Ensembl"/>
        </authorList>
    </citation>
    <scope>IDENTIFICATION</scope>
</reference>
<dbReference type="OrthoDB" id="5963614at2759"/>
<dbReference type="RefSeq" id="XP_028567757.1">
    <property type="nucleotide sequence ID" value="XM_028711924.1"/>
</dbReference>
<dbReference type="RefSeq" id="XP_028567756.1">
    <property type="nucleotide sequence ID" value="XM_028711923.1"/>
</dbReference>
<feature type="compositionally biased region" description="Basic and acidic residues" evidence="3">
    <location>
        <begin position="207"/>
        <end position="216"/>
    </location>
</feature>
<dbReference type="AlphaFoldDB" id="A0A670K7M4"/>